<keyword evidence="1" id="KW-1133">Transmembrane helix</keyword>
<feature type="signal peptide" evidence="2">
    <location>
        <begin position="1"/>
        <end position="24"/>
    </location>
</feature>
<feature type="chain" id="PRO_5040254605" evidence="2">
    <location>
        <begin position="25"/>
        <end position="946"/>
    </location>
</feature>
<reference evidence="3" key="1">
    <citation type="submission" date="2021-06" db="EMBL/GenBank/DDBJ databases">
        <authorList>
            <person name="Kallberg Y."/>
            <person name="Tangrot J."/>
            <person name="Rosling A."/>
        </authorList>
    </citation>
    <scope>NUCLEOTIDE SEQUENCE</scope>
    <source>
        <strain evidence="3">87-6 pot B 2015</strain>
    </source>
</reference>
<keyword evidence="1" id="KW-0812">Transmembrane</keyword>
<sequence length="946" mass="106780">MNLNHIFLLTFLSIIFFTSLPINSQSNVITYHETPTGNGNPPRVTTIDKLDDGSLILRIIRRNSSASSEGKICVDKYLSLRTISSDGQVTEIDMTLDIQDFNFCYLQINGVAKTPIKIYPVTSKLLLITYTEAEDLHNVFTYNEWVMLVGLDRTIYGKALLGPAFVDPATNSWWPNQASITINVDHNKGFLRVGTATNTSNIICQQFIITENKEIQKLAEDDISFDNMSHQVKAIATIDGGYAVVFANSTDIYQEDPFLPQGAIYALFLTYGQPTNRKPAILFQTQIPGVRFTSLDCDIAYLGMGQTCVLTVKNNLNTTSYVKVEFLTSGTSYNGKSLNGPIPTIPGIDEYYVRSLRYGGFLLTGLKKNEDNDAIMYGYIINNGEVYSWNLQNPTITNVFGSSKVLPNNTLVLAQKEQDQSWTLITTDLYQFAGEKDHGYTNFHINTTSPAINETISVETDSLTIKYFDQIDLSIGNITIFQIDDSGREIIRQFTSGFNERVSLDADGITVYVKIIKSTFNHPTGKYFVTIDNNFVKSRTYQEPLYGIRDRVWSFTTLPNEEKNSVKATGMVRLTTDGTNYFDKLDNADRDDFYKKLRQEIAYAIPISPDRITTNGRVETDTTVSPKQIILSINIEREKNKQAITVNSAKNDLDTLIKNKYITLISSGKYTKYLDQEFGYKTSSNFFMDYGLYFFAVFAAMCVFVIIYMWAKRKNNEGRNIVILQFGIIMFDFLMDILFVSTNARAIDRLFIPSIVIVIVPFITSLGLAFTIITRENLTEEFSKWSKNNTKVVAIFTLLAGADIEILNVLESKFAGYEIFNAKFSNSASNIIFWGACLNIFIEDIPQVVVQIIYNFDVVHYNIIPLLTLLSSCLNLTVNIIGRVYNALHKFRDQKEEITSGRSTLIGMDEKSFGGLKDKSIFETASSNSSKPNLVFLEGREKNPYY</sequence>
<accession>A0A9N9ACP1</accession>
<evidence type="ECO:0000256" key="1">
    <source>
        <dbReference type="SAM" id="Phobius"/>
    </source>
</evidence>
<keyword evidence="1" id="KW-0472">Membrane</keyword>
<comment type="caution">
    <text evidence="3">The sequence shown here is derived from an EMBL/GenBank/DDBJ whole genome shotgun (WGS) entry which is preliminary data.</text>
</comment>
<keyword evidence="2" id="KW-0732">Signal</keyword>
<protein>
    <submittedName>
        <fullName evidence="3">13012_t:CDS:1</fullName>
    </submittedName>
</protein>
<evidence type="ECO:0000313" key="3">
    <source>
        <dbReference type="EMBL" id="CAG8525342.1"/>
    </source>
</evidence>
<dbReference type="AlphaFoldDB" id="A0A9N9ACP1"/>
<feature type="transmembrane region" description="Helical" evidence="1">
    <location>
        <begin position="722"/>
        <end position="744"/>
    </location>
</feature>
<evidence type="ECO:0000256" key="2">
    <source>
        <dbReference type="SAM" id="SignalP"/>
    </source>
</evidence>
<gene>
    <name evidence="3" type="ORF">FMOSSE_LOCUS5238</name>
</gene>
<dbReference type="Proteomes" id="UP000789375">
    <property type="component" value="Unassembled WGS sequence"/>
</dbReference>
<name>A0A9N9ACP1_FUNMO</name>
<feature type="transmembrane region" description="Helical" evidence="1">
    <location>
        <begin position="690"/>
        <end position="710"/>
    </location>
</feature>
<evidence type="ECO:0000313" key="4">
    <source>
        <dbReference type="Proteomes" id="UP000789375"/>
    </source>
</evidence>
<feature type="transmembrane region" description="Helical" evidence="1">
    <location>
        <begin position="863"/>
        <end position="885"/>
    </location>
</feature>
<feature type="transmembrane region" description="Helical" evidence="1">
    <location>
        <begin position="750"/>
        <end position="772"/>
    </location>
</feature>
<proteinExistence type="predicted"/>
<organism evidence="3 4">
    <name type="scientific">Funneliformis mosseae</name>
    <name type="common">Endomycorrhizal fungus</name>
    <name type="synonym">Glomus mosseae</name>
    <dbReference type="NCBI Taxonomy" id="27381"/>
    <lineage>
        <taxon>Eukaryota</taxon>
        <taxon>Fungi</taxon>
        <taxon>Fungi incertae sedis</taxon>
        <taxon>Mucoromycota</taxon>
        <taxon>Glomeromycotina</taxon>
        <taxon>Glomeromycetes</taxon>
        <taxon>Glomerales</taxon>
        <taxon>Glomeraceae</taxon>
        <taxon>Funneliformis</taxon>
    </lineage>
</organism>
<keyword evidence="4" id="KW-1185">Reference proteome</keyword>
<dbReference type="EMBL" id="CAJVPP010000969">
    <property type="protein sequence ID" value="CAG8525342.1"/>
    <property type="molecule type" value="Genomic_DNA"/>
</dbReference>